<organism evidence="2 3">
    <name type="scientific">Candidatus Magnetobacterium bavaricum</name>
    <dbReference type="NCBI Taxonomy" id="29290"/>
    <lineage>
        <taxon>Bacteria</taxon>
        <taxon>Pseudomonadati</taxon>
        <taxon>Nitrospirota</taxon>
        <taxon>Thermodesulfovibrionia</taxon>
        <taxon>Thermodesulfovibrionales</taxon>
        <taxon>Candidatus Magnetobacteriaceae</taxon>
        <taxon>Candidatus Magnetobacterium</taxon>
    </lineage>
</organism>
<dbReference type="AlphaFoldDB" id="A0A0F3GQF8"/>
<feature type="transmembrane region" description="Helical" evidence="1">
    <location>
        <begin position="44"/>
        <end position="68"/>
    </location>
</feature>
<evidence type="ECO:0000313" key="2">
    <source>
        <dbReference type="EMBL" id="KJU84170.1"/>
    </source>
</evidence>
<protein>
    <submittedName>
        <fullName evidence="2">Membrane protein</fullName>
    </submittedName>
</protein>
<dbReference type="EMBL" id="LACI01001586">
    <property type="protein sequence ID" value="KJU84170.1"/>
    <property type="molecule type" value="Genomic_DNA"/>
</dbReference>
<keyword evidence="1" id="KW-0472">Membrane</keyword>
<keyword evidence="3" id="KW-1185">Reference proteome</keyword>
<dbReference type="Proteomes" id="UP000033423">
    <property type="component" value="Unassembled WGS sequence"/>
</dbReference>
<reference evidence="2 3" key="1">
    <citation type="submission" date="2015-02" db="EMBL/GenBank/DDBJ databases">
        <title>Single-cell genomics of uncultivated deep-branching MTB reveals a conserved set of magnetosome genes.</title>
        <authorList>
            <person name="Kolinko S."/>
            <person name="Richter M."/>
            <person name="Glockner F.O."/>
            <person name="Brachmann A."/>
            <person name="Schuler D."/>
        </authorList>
    </citation>
    <scope>NUCLEOTIDE SEQUENCE [LARGE SCALE GENOMIC DNA]</scope>
    <source>
        <strain evidence="2">TM-1</strain>
    </source>
</reference>
<evidence type="ECO:0000313" key="3">
    <source>
        <dbReference type="Proteomes" id="UP000033423"/>
    </source>
</evidence>
<sequence length="70" mass="7298">MKVLWCISSSASICSKSILVVESASSLACLMILLYSSMAASSSLIFFCSISCSVPWMSGVSGIVVGTLPR</sequence>
<comment type="caution">
    <text evidence="2">The sequence shown here is derived from an EMBL/GenBank/DDBJ whole genome shotgun (WGS) entry which is preliminary data.</text>
</comment>
<feature type="transmembrane region" description="Helical" evidence="1">
    <location>
        <begin position="18"/>
        <end position="38"/>
    </location>
</feature>
<proteinExistence type="predicted"/>
<keyword evidence="1" id="KW-0812">Transmembrane</keyword>
<accession>A0A0F3GQF8</accession>
<keyword evidence="1" id="KW-1133">Transmembrane helix</keyword>
<gene>
    <name evidence="2" type="ORF">MBAV_003636</name>
</gene>
<name>A0A0F3GQF8_9BACT</name>
<evidence type="ECO:0000256" key="1">
    <source>
        <dbReference type="SAM" id="Phobius"/>
    </source>
</evidence>